<comment type="similarity">
    <text evidence="2">Belongs to the TMC family.</text>
</comment>
<feature type="domain" description="TMC" evidence="7">
    <location>
        <begin position="1"/>
        <end position="53"/>
    </location>
</feature>
<evidence type="ECO:0000313" key="9">
    <source>
        <dbReference type="Proteomes" id="UP000593567"/>
    </source>
</evidence>
<gene>
    <name evidence="8" type="ORF">EB796_011184</name>
</gene>
<dbReference type="Pfam" id="PF07810">
    <property type="entry name" value="TMC"/>
    <property type="match status" value="1"/>
</dbReference>
<evidence type="ECO:0000256" key="1">
    <source>
        <dbReference type="ARBA" id="ARBA00004141"/>
    </source>
</evidence>
<dbReference type="AlphaFoldDB" id="A0A7J7JYS9"/>
<protein>
    <submittedName>
        <fullName evidence="8">TMC7</fullName>
    </submittedName>
</protein>
<dbReference type="EMBL" id="VXIV02001698">
    <property type="protein sequence ID" value="KAF6030506.1"/>
    <property type="molecule type" value="Genomic_DNA"/>
</dbReference>
<dbReference type="GO" id="GO:0005886">
    <property type="term" value="C:plasma membrane"/>
    <property type="evidence" value="ECO:0007669"/>
    <property type="project" value="InterPro"/>
</dbReference>
<keyword evidence="4 6" id="KW-1133">Transmembrane helix</keyword>
<keyword evidence="9" id="KW-1185">Reference proteome</keyword>
<evidence type="ECO:0000256" key="5">
    <source>
        <dbReference type="ARBA" id="ARBA00023136"/>
    </source>
</evidence>
<name>A0A7J7JYS9_BUGNE</name>
<dbReference type="GO" id="GO:0008381">
    <property type="term" value="F:mechanosensitive monoatomic ion channel activity"/>
    <property type="evidence" value="ECO:0007669"/>
    <property type="project" value="TreeGrafter"/>
</dbReference>
<keyword evidence="3 6" id="KW-0812">Transmembrane</keyword>
<proteinExistence type="inferred from homology"/>
<feature type="transmembrane region" description="Helical" evidence="6">
    <location>
        <begin position="57"/>
        <end position="81"/>
    </location>
</feature>
<comment type="subcellular location">
    <subcellularLocation>
        <location evidence="1">Membrane</location>
        <topology evidence="1">Multi-pass membrane protein</topology>
    </subcellularLocation>
</comment>
<evidence type="ECO:0000256" key="6">
    <source>
        <dbReference type="SAM" id="Phobius"/>
    </source>
</evidence>
<organism evidence="8 9">
    <name type="scientific">Bugula neritina</name>
    <name type="common">Brown bryozoan</name>
    <name type="synonym">Sertularia neritina</name>
    <dbReference type="NCBI Taxonomy" id="10212"/>
    <lineage>
        <taxon>Eukaryota</taxon>
        <taxon>Metazoa</taxon>
        <taxon>Spiralia</taxon>
        <taxon>Lophotrochozoa</taxon>
        <taxon>Bryozoa</taxon>
        <taxon>Gymnolaemata</taxon>
        <taxon>Cheilostomatida</taxon>
        <taxon>Flustrina</taxon>
        <taxon>Buguloidea</taxon>
        <taxon>Bugulidae</taxon>
        <taxon>Bugula</taxon>
    </lineage>
</organism>
<sequence length="199" mass="22323">MDMVYTQTLCWLGSFYSPLLPFITFVKVIIFFFVRKLSLFHNQKPAASPYRASSMNLFFKCVLTLAFFIAILGVGVSVGVVTPSRSCGPFRTHSTINQVRGGAPDEPYTIFGAVAESMLLLPEFPRNAITFLASGPLLAALIVSLVLVIYIYAARASGQKRLVELLRDTLKREEKDKHWLLSKVNKTLRRELSAKPIYK</sequence>
<dbReference type="InterPro" id="IPR012496">
    <property type="entry name" value="TMC_dom"/>
</dbReference>
<evidence type="ECO:0000256" key="4">
    <source>
        <dbReference type="ARBA" id="ARBA00022989"/>
    </source>
</evidence>
<dbReference type="PANTHER" id="PTHR23302:SF24">
    <property type="entry name" value="TMC DOMAIN-CONTAINING PROTEIN"/>
    <property type="match status" value="1"/>
</dbReference>
<evidence type="ECO:0000256" key="2">
    <source>
        <dbReference type="ARBA" id="ARBA00006510"/>
    </source>
</evidence>
<feature type="transmembrane region" description="Helical" evidence="6">
    <location>
        <begin position="128"/>
        <end position="153"/>
    </location>
</feature>
<dbReference type="InterPro" id="IPR038900">
    <property type="entry name" value="TMC"/>
</dbReference>
<feature type="transmembrane region" description="Helical" evidence="6">
    <location>
        <begin position="15"/>
        <end position="34"/>
    </location>
</feature>
<dbReference type="Proteomes" id="UP000593567">
    <property type="component" value="Unassembled WGS sequence"/>
</dbReference>
<dbReference type="PANTHER" id="PTHR23302">
    <property type="entry name" value="TRANSMEMBRANE CHANNEL-RELATED"/>
    <property type="match status" value="1"/>
</dbReference>
<reference evidence="8" key="1">
    <citation type="submission" date="2020-06" db="EMBL/GenBank/DDBJ databases">
        <title>Draft genome of Bugula neritina, a colonial animal packing powerful symbionts and potential medicines.</title>
        <authorList>
            <person name="Rayko M."/>
        </authorList>
    </citation>
    <scope>NUCLEOTIDE SEQUENCE [LARGE SCALE GENOMIC DNA]</scope>
    <source>
        <strain evidence="8">Kwan_BN1</strain>
    </source>
</reference>
<dbReference type="OrthoDB" id="1936208at2759"/>
<evidence type="ECO:0000259" key="7">
    <source>
        <dbReference type="Pfam" id="PF07810"/>
    </source>
</evidence>
<keyword evidence="5 6" id="KW-0472">Membrane</keyword>
<accession>A0A7J7JYS9</accession>
<comment type="caution">
    <text evidence="8">The sequence shown here is derived from an EMBL/GenBank/DDBJ whole genome shotgun (WGS) entry which is preliminary data.</text>
</comment>
<evidence type="ECO:0000256" key="3">
    <source>
        <dbReference type="ARBA" id="ARBA00022692"/>
    </source>
</evidence>
<evidence type="ECO:0000313" key="8">
    <source>
        <dbReference type="EMBL" id="KAF6030506.1"/>
    </source>
</evidence>